<dbReference type="InterPro" id="IPR036388">
    <property type="entry name" value="WH-like_DNA-bd_sf"/>
</dbReference>
<dbReference type="SUPFAM" id="SSF51206">
    <property type="entry name" value="cAMP-binding domain-like"/>
    <property type="match status" value="1"/>
</dbReference>
<proteinExistence type="predicted"/>
<evidence type="ECO:0000313" key="7">
    <source>
        <dbReference type="EMBL" id="RPF56649.1"/>
    </source>
</evidence>
<dbReference type="InterPro" id="IPR018490">
    <property type="entry name" value="cNMP-bd_dom_sf"/>
</dbReference>
<dbReference type="GO" id="GO:0003700">
    <property type="term" value="F:DNA-binding transcription factor activity"/>
    <property type="evidence" value="ECO:0007669"/>
    <property type="project" value="TreeGrafter"/>
</dbReference>
<dbReference type="InterPro" id="IPR000595">
    <property type="entry name" value="cNMP-bd_dom"/>
</dbReference>
<accession>A0A3N5BIR6</accession>
<evidence type="ECO:0000256" key="2">
    <source>
        <dbReference type="ARBA" id="ARBA00023125"/>
    </source>
</evidence>
<protein>
    <submittedName>
        <fullName evidence="7">CRP/FNR family transcriptional regulator</fullName>
    </submittedName>
</protein>
<dbReference type="SMART" id="SM00100">
    <property type="entry name" value="cNMP"/>
    <property type="match status" value="1"/>
</dbReference>
<keyword evidence="1" id="KW-0805">Transcription regulation</keyword>
<name>A0A3N5BIR6_9BACL</name>
<dbReference type="PANTHER" id="PTHR24567:SF26">
    <property type="entry name" value="REGULATORY PROTEIN YEIL"/>
    <property type="match status" value="1"/>
</dbReference>
<keyword evidence="3" id="KW-0010">Activator</keyword>
<reference evidence="7 8" key="1">
    <citation type="submission" date="2018-11" db="EMBL/GenBank/DDBJ databases">
        <title>Genomic Encyclopedia of Type Strains, Phase IV (KMG-IV): sequencing the most valuable type-strain genomes for metagenomic binning, comparative biology and taxonomic classification.</title>
        <authorList>
            <person name="Goeker M."/>
        </authorList>
    </citation>
    <scope>NUCLEOTIDE SEQUENCE [LARGE SCALE GENOMIC DNA]</scope>
    <source>
        <strain evidence="7 8">DSM 29158</strain>
    </source>
</reference>
<comment type="caution">
    <text evidence="7">The sequence shown here is derived from an EMBL/GenBank/DDBJ whole genome shotgun (WGS) entry which is preliminary data.</text>
</comment>
<keyword evidence="8" id="KW-1185">Reference proteome</keyword>
<dbReference type="PRINTS" id="PR00034">
    <property type="entry name" value="HTHCRP"/>
</dbReference>
<organism evidence="7 8">
    <name type="scientific">Abyssicoccus albus</name>
    <dbReference type="NCBI Taxonomy" id="1817405"/>
    <lineage>
        <taxon>Bacteria</taxon>
        <taxon>Bacillati</taxon>
        <taxon>Bacillota</taxon>
        <taxon>Bacilli</taxon>
        <taxon>Bacillales</taxon>
        <taxon>Abyssicoccaceae</taxon>
    </lineage>
</organism>
<dbReference type="PROSITE" id="PS50042">
    <property type="entry name" value="CNMP_BINDING_3"/>
    <property type="match status" value="1"/>
</dbReference>
<dbReference type="AlphaFoldDB" id="A0A3N5BIR6"/>
<sequence>MSLSKHLKSIKMFETLTDQELKSIEQICKTRRVVRQTHLFYEQETLTHFYFILSGDVKIYRVDQEGREQIINYFGTHEMFPHHALFRTGQYPANAITVSDTEFITIEKGEFEEMLIAQPEVMIKMVRYLGDLIVDLQKRLQQKVLSSTTQQILHLLRRLCKSHGSAIDHDRTLIRLKLTKQDLANMLGLTRETVSRNVSHFKAEGIVEEDQDGYLIINQSKIKW</sequence>
<evidence type="ECO:0000256" key="1">
    <source>
        <dbReference type="ARBA" id="ARBA00023015"/>
    </source>
</evidence>
<dbReference type="SMART" id="SM00419">
    <property type="entry name" value="HTH_CRP"/>
    <property type="match status" value="1"/>
</dbReference>
<dbReference type="RefSeq" id="WP_123807983.1">
    <property type="nucleotide sequence ID" value="NZ_RKRK01000003.1"/>
</dbReference>
<dbReference type="InterPro" id="IPR014710">
    <property type="entry name" value="RmlC-like_jellyroll"/>
</dbReference>
<evidence type="ECO:0000259" key="6">
    <source>
        <dbReference type="PROSITE" id="PS51063"/>
    </source>
</evidence>
<dbReference type="SUPFAM" id="SSF46785">
    <property type="entry name" value="Winged helix' DNA-binding domain"/>
    <property type="match status" value="1"/>
</dbReference>
<dbReference type="Gene3D" id="2.60.120.10">
    <property type="entry name" value="Jelly Rolls"/>
    <property type="match status" value="1"/>
</dbReference>
<dbReference type="PROSITE" id="PS51063">
    <property type="entry name" value="HTH_CRP_2"/>
    <property type="match status" value="1"/>
</dbReference>
<dbReference type="GO" id="GO:0003677">
    <property type="term" value="F:DNA binding"/>
    <property type="evidence" value="ECO:0007669"/>
    <property type="project" value="UniProtKB-KW"/>
</dbReference>
<gene>
    <name evidence="7" type="ORF">EDD62_1303</name>
</gene>
<evidence type="ECO:0000256" key="3">
    <source>
        <dbReference type="ARBA" id="ARBA00023159"/>
    </source>
</evidence>
<dbReference type="GO" id="GO:0005829">
    <property type="term" value="C:cytosol"/>
    <property type="evidence" value="ECO:0007669"/>
    <property type="project" value="TreeGrafter"/>
</dbReference>
<dbReference type="Pfam" id="PF00027">
    <property type="entry name" value="cNMP_binding"/>
    <property type="match status" value="1"/>
</dbReference>
<dbReference type="Gene3D" id="1.10.10.10">
    <property type="entry name" value="Winged helix-like DNA-binding domain superfamily/Winged helix DNA-binding domain"/>
    <property type="match status" value="1"/>
</dbReference>
<feature type="domain" description="HTH crp-type" evidence="6">
    <location>
        <begin position="146"/>
        <end position="220"/>
    </location>
</feature>
<dbReference type="EMBL" id="RKRK01000003">
    <property type="protein sequence ID" value="RPF56649.1"/>
    <property type="molecule type" value="Genomic_DNA"/>
</dbReference>
<dbReference type="Proteomes" id="UP000277108">
    <property type="component" value="Unassembled WGS sequence"/>
</dbReference>
<evidence type="ECO:0000259" key="5">
    <source>
        <dbReference type="PROSITE" id="PS50042"/>
    </source>
</evidence>
<evidence type="ECO:0000313" key="8">
    <source>
        <dbReference type="Proteomes" id="UP000277108"/>
    </source>
</evidence>
<keyword evidence="2" id="KW-0238">DNA-binding</keyword>
<feature type="domain" description="Cyclic nucleotide-binding" evidence="5">
    <location>
        <begin position="12"/>
        <end position="125"/>
    </location>
</feature>
<dbReference type="CDD" id="cd00038">
    <property type="entry name" value="CAP_ED"/>
    <property type="match status" value="1"/>
</dbReference>
<dbReference type="CDD" id="cd00092">
    <property type="entry name" value="HTH_CRP"/>
    <property type="match status" value="1"/>
</dbReference>
<dbReference type="Pfam" id="PF13545">
    <property type="entry name" value="HTH_Crp_2"/>
    <property type="match status" value="1"/>
</dbReference>
<dbReference type="PANTHER" id="PTHR24567">
    <property type="entry name" value="CRP FAMILY TRANSCRIPTIONAL REGULATORY PROTEIN"/>
    <property type="match status" value="1"/>
</dbReference>
<dbReference type="OrthoDB" id="9812325at2"/>
<dbReference type="InterPro" id="IPR012318">
    <property type="entry name" value="HTH_CRP"/>
</dbReference>
<dbReference type="InterPro" id="IPR050397">
    <property type="entry name" value="Env_Response_Regulators"/>
</dbReference>
<keyword evidence="4" id="KW-0804">Transcription</keyword>
<dbReference type="InterPro" id="IPR036390">
    <property type="entry name" value="WH_DNA-bd_sf"/>
</dbReference>
<evidence type="ECO:0000256" key="4">
    <source>
        <dbReference type="ARBA" id="ARBA00023163"/>
    </source>
</evidence>